<feature type="coiled-coil region" evidence="1">
    <location>
        <begin position="58"/>
        <end position="88"/>
    </location>
</feature>
<dbReference type="AlphaFoldDB" id="A0A414Q0F0"/>
<dbReference type="EMBL" id="QRHL01000002">
    <property type="protein sequence ID" value="RHF74283.1"/>
    <property type="molecule type" value="Genomic_DNA"/>
</dbReference>
<accession>A0A414Q0F0</accession>
<feature type="transmembrane region" description="Helical" evidence="2">
    <location>
        <begin position="16"/>
        <end position="37"/>
    </location>
</feature>
<reference evidence="3 4" key="1">
    <citation type="submission" date="2018-08" db="EMBL/GenBank/DDBJ databases">
        <title>A genome reference for cultivated species of the human gut microbiota.</title>
        <authorList>
            <person name="Zou Y."/>
            <person name="Xue W."/>
            <person name="Luo G."/>
        </authorList>
    </citation>
    <scope>NUCLEOTIDE SEQUENCE [LARGE SCALE GENOMIC DNA]</scope>
    <source>
        <strain evidence="3 4">AM25-1</strain>
    </source>
</reference>
<comment type="caution">
    <text evidence="3">The sequence shown here is derived from an EMBL/GenBank/DDBJ whole genome shotgun (WGS) entry which is preliminary data.</text>
</comment>
<name>A0A414Q0F0_FUSMR</name>
<keyword evidence="2" id="KW-0812">Transmembrane</keyword>
<protein>
    <submittedName>
        <fullName evidence="3">Uncharacterized protein</fullName>
    </submittedName>
</protein>
<evidence type="ECO:0000313" key="4">
    <source>
        <dbReference type="Proteomes" id="UP000284676"/>
    </source>
</evidence>
<evidence type="ECO:0000256" key="1">
    <source>
        <dbReference type="SAM" id="Coils"/>
    </source>
</evidence>
<proteinExistence type="predicted"/>
<sequence>MKLLKKIDCQEYKSQILLLISLIIFSFIIYSLVLSPFQNYLQKRERVSSLEIKTRKEMKQNQANNQRYKKLLEELEETEKYYSNLEEKTKKKSFKNISSFEKFISEKSNFYNLTIETIGRVEKISETDKIYIPYIISGDISDIFLFIEELENSDKKISFTDSITQISTLPQGRLTTKMSSNVLNITNKDIKEEKFFPISKLNNQKITKIKYLNFNNRIYIIVNYKNNSKNIFYVGEEIVFDNSKYRIILENNYPFLQQIKN</sequence>
<evidence type="ECO:0000256" key="2">
    <source>
        <dbReference type="SAM" id="Phobius"/>
    </source>
</evidence>
<dbReference type="Proteomes" id="UP000284676">
    <property type="component" value="Unassembled WGS sequence"/>
</dbReference>
<gene>
    <name evidence="3" type="ORF">DW663_02110</name>
</gene>
<organism evidence="3 4">
    <name type="scientific">Fusobacterium mortiferum</name>
    <dbReference type="NCBI Taxonomy" id="850"/>
    <lineage>
        <taxon>Bacteria</taxon>
        <taxon>Fusobacteriati</taxon>
        <taxon>Fusobacteriota</taxon>
        <taxon>Fusobacteriia</taxon>
        <taxon>Fusobacteriales</taxon>
        <taxon>Fusobacteriaceae</taxon>
        <taxon>Fusobacterium</taxon>
    </lineage>
</organism>
<evidence type="ECO:0000313" key="3">
    <source>
        <dbReference type="EMBL" id="RHF74283.1"/>
    </source>
</evidence>
<keyword evidence="1" id="KW-0175">Coiled coil</keyword>
<keyword evidence="2" id="KW-1133">Transmembrane helix</keyword>
<keyword evidence="2" id="KW-0472">Membrane</keyword>